<evidence type="ECO:0000313" key="8">
    <source>
        <dbReference type="EMBL" id="MBE7525107.1"/>
    </source>
</evidence>
<comment type="caution">
    <text evidence="5">Lacks conserved residue(s) required for the propagation of feature annotation.</text>
</comment>
<evidence type="ECO:0000256" key="2">
    <source>
        <dbReference type="ARBA" id="ARBA00022722"/>
    </source>
</evidence>
<evidence type="ECO:0000256" key="4">
    <source>
        <dbReference type="ARBA" id="ARBA00022884"/>
    </source>
</evidence>
<dbReference type="GO" id="GO:0004534">
    <property type="term" value="F:5'-3' RNA exonuclease activity"/>
    <property type="evidence" value="ECO:0007669"/>
    <property type="project" value="UniProtKB-UniRule"/>
</dbReference>
<dbReference type="EMBL" id="JABTTY010000001">
    <property type="protein sequence ID" value="MBE7525107.1"/>
    <property type="molecule type" value="Genomic_DNA"/>
</dbReference>
<keyword evidence="3 5" id="KW-0269">Exonuclease</keyword>
<dbReference type="Gene3D" id="3.40.50.10710">
    <property type="entry name" value="Metallo-hydrolase/oxidoreductase"/>
    <property type="match status" value="1"/>
</dbReference>
<dbReference type="GO" id="GO:0003723">
    <property type="term" value="F:RNA binding"/>
    <property type="evidence" value="ECO:0007669"/>
    <property type="project" value="UniProtKB-UniRule"/>
</dbReference>
<evidence type="ECO:0000256" key="3">
    <source>
        <dbReference type="ARBA" id="ARBA00022839"/>
    </source>
</evidence>
<keyword evidence="2 5" id="KW-0540">Nuclease</keyword>
<dbReference type="Pfam" id="PF22505">
    <property type="entry name" value="RNase_J_b_CASP"/>
    <property type="match status" value="1"/>
</dbReference>
<dbReference type="GO" id="GO:0006364">
    <property type="term" value="P:rRNA processing"/>
    <property type="evidence" value="ECO:0007669"/>
    <property type="project" value="UniProtKB-UniRule"/>
</dbReference>
<keyword evidence="5" id="KW-0698">rRNA processing</keyword>
<dbReference type="Pfam" id="PF00753">
    <property type="entry name" value="Lactamase_B"/>
    <property type="match status" value="1"/>
</dbReference>
<comment type="subcellular location">
    <subcellularLocation>
        <location evidence="5">Cytoplasm</location>
    </subcellularLocation>
</comment>
<evidence type="ECO:0000256" key="1">
    <source>
        <dbReference type="ARBA" id="ARBA00022490"/>
    </source>
</evidence>
<dbReference type="HAMAP" id="MF_01491">
    <property type="entry name" value="RNase_J_bact"/>
    <property type="match status" value="1"/>
</dbReference>
<evidence type="ECO:0000313" key="9">
    <source>
        <dbReference type="Proteomes" id="UP000710385"/>
    </source>
</evidence>
<comment type="similarity">
    <text evidence="5">Belongs to the metallo-beta-lactamase superfamily. RNA-metabolizing metallo-beta-lactamase-like family. Bacterial RNase J subfamily.</text>
</comment>
<reference evidence="8" key="1">
    <citation type="submission" date="2020-05" db="EMBL/GenBank/DDBJ databases">
        <title>High-Quality Genomes of Partial-Nitritation/Anammox System by Hierarchical Clustering Based Hybrid Assembly.</title>
        <authorList>
            <person name="Liu L."/>
            <person name="Wang Y."/>
            <person name="Che Y."/>
            <person name="Chen Y."/>
            <person name="Xia Y."/>
            <person name="Luo R."/>
            <person name="Cheng S.H."/>
            <person name="Zheng C."/>
            <person name="Zhang T."/>
        </authorList>
    </citation>
    <scope>NUCLEOTIDE SEQUENCE</scope>
    <source>
        <strain evidence="8">H1_PAT1</strain>
    </source>
</reference>
<comment type="caution">
    <text evidence="8">The sequence shown here is derived from an EMBL/GenBank/DDBJ whole genome shotgun (WGS) entry which is preliminary data.</text>
</comment>
<evidence type="ECO:0000259" key="7">
    <source>
        <dbReference type="SMART" id="SM00849"/>
    </source>
</evidence>
<dbReference type="Pfam" id="PF17770">
    <property type="entry name" value="RNase_J_C"/>
    <property type="match status" value="1"/>
</dbReference>
<dbReference type="GO" id="GO:0004521">
    <property type="term" value="F:RNA endonuclease activity"/>
    <property type="evidence" value="ECO:0007669"/>
    <property type="project" value="UniProtKB-UniRule"/>
</dbReference>
<dbReference type="PANTHER" id="PTHR43694">
    <property type="entry name" value="RIBONUCLEASE J"/>
    <property type="match status" value="1"/>
</dbReference>
<feature type="domain" description="Metallo-beta-lactamase" evidence="7">
    <location>
        <begin position="128"/>
        <end position="324"/>
    </location>
</feature>
<dbReference type="GO" id="GO:0008270">
    <property type="term" value="F:zinc ion binding"/>
    <property type="evidence" value="ECO:0007669"/>
    <property type="project" value="InterPro"/>
</dbReference>
<keyword evidence="5" id="KW-0255">Endonuclease</keyword>
<feature type="compositionally biased region" description="Basic residues" evidence="6">
    <location>
        <begin position="27"/>
        <end position="54"/>
    </location>
</feature>
<feature type="compositionally biased region" description="Low complexity" evidence="6">
    <location>
        <begin position="9"/>
        <end position="26"/>
    </location>
</feature>
<sequence>MEAMKNDGRPSSGSGSAGSGRPPSRGSSHKKGMSSHGGRKPFHPGKLGQKKHGHAGMSLKEGFAKEEGPRRRKKSDRFGGRGGGAFSSLPRMSAFKHKPFLKTGTDKDTLSHGDRLRVIVLGGNEEVGRNCTILEYGNDIIIIDLGLQFPDEDMPGVDYIIPNISYLKGKEKNVRAIVITHAHYDHIGGVSHLAWRLGNPPIFAADLTCGIINKRHQDHRDLPPLNLRSVKSDDVLQLGQFKLEFFGVAHSVPSSLGVVVNTPCGIIVHTGDFKLDPNPGSQSIQETHKIKALGKRNVLALMIDSTNASQPGRQIAEHEIQTNIDEIITNAEGRIIIGTFASMIARIQQIILACERNGRKVAVEGFSMKSNVAIAQELGYMKIQKGTLIDSKQIHSYPRNKVAVICTGAQGEERAVLMRIANREHPFLSIEPGDTVVFSSSVIPGNERTVQRVKDTLYREGADVVHYKMMDVHAGGHAKQEDLAEMHEMVKPKYIIPIEGHYSFLCEHAKVAIQNGFPKERIFIADNGQIMEFDKKGNGVLTNKKVPTEYVFVDGLGVGDTNQIVLRDRQELAGDGIMIVVAVIEARTGVPLALPDIISRGFIYMKESQDLIQSARRFCAKVLKDNDPNSEANPTYLKEKLKDELGEYLFKKTERRPMILPVIVEV</sequence>
<dbReference type="InterPro" id="IPR036866">
    <property type="entry name" value="RibonucZ/Hydroxyglut_hydro"/>
</dbReference>
<evidence type="ECO:0000256" key="6">
    <source>
        <dbReference type="SAM" id="MobiDB-lite"/>
    </source>
</evidence>
<keyword evidence="1 5" id="KW-0963">Cytoplasm</keyword>
<dbReference type="GO" id="GO:0005737">
    <property type="term" value="C:cytoplasm"/>
    <property type="evidence" value="ECO:0007669"/>
    <property type="project" value="UniProtKB-SubCell"/>
</dbReference>
<dbReference type="Proteomes" id="UP000710385">
    <property type="component" value="Unassembled WGS sequence"/>
</dbReference>
<comment type="subunit">
    <text evidence="5">Homodimer, may be a subunit of the RNA degradosome.</text>
</comment>
<dbReference type="SUPFAM" id="SSF56281">
    <property type="entry name" value="Metallo-hydrolase/oxidoreductase"/>
    <property type="match status" value="1"/>
</dbReference>
<dbReference type="InterPro" id="IPR055132">
    <property type="entry name" value="RNase_J_b_CASP"/>
</dbReference>
<dbReference type="Gene3D" id="3.60.15.10">
    <property type="entry name" value="Ribonuclease Z/Hydroxyacylglutathione hydrolase-like"/>
    <property type="match status" value="1"/>
</dbReference>
<protein>
    <recommendedName>
        <fullName evidence="5">Ribonuclease J</fullName>
        <shortName evidence="5">RNase J</shortName>
        <ecNumber evidence="5">3.1.-.-</ecNumber>
    </recommendedName>
</protein>
<gene>
    <name evidence="5" type="primary">rnj</name>
    <name evidence="8" type="ORF">HS096_01800</name>
</gene>
<dbReference type="PANTHER" id="PTHR43694:SF1">
    <property type="entry name" value="RIBONUCLEASE J"/>
    <property type="match status" value="1"/>
</dbReference>
<dbReference type="SMART" id="SM00849">
    <property type="entry name" value="Lactamase_B"/>
    <property type="match status" value="1"/>
</dbReference>
<dbReference type="InterPro" id="IPR030854">
    <property type="entry name" value="RNase_J_bac"/>
</dbReference>
<name>A0A928TRS7_UNCKA</name>
<keyword evidence="5" id="KW-0378">Hydrolase</keyword>
<comment type="function">
    <text evidence="5">An RNase that has 5'-3' exonuclease and possibly endonuclease activity. Involved in maturation of rRNA and in some organisms also mRNA maturation and/or decay.</text>
</comment>
<dbReference type="CDD" id="cd07714">
    <property type="entry name" value="RNaseJ_MBL-fold"/>
    <property type="match status" value="1"/>
</dbReference>
<feature type="region of interest" description="Disordered" evidence="6">
    <location>
        <begin position="1"/>
        <end position="90"/>
    </location>
</feature>
<dbReference type="EC" id="3.1.-.-" evidence="5"/>
<dbReference type="NCBIfam" id="TIGR00649">
    <property type="entry name" value="MG423"/>
    <property type="match status" value="1"/>
</dbReference>
<dbReference type="Gene3D" id="3.10.20.580">
    <property type="match status" value="1"/>
</dbReference>
<evidence type="ECO:0000256" key="5">
    <source>
        <dbReference type="HAMAP-Rule" id="MF_01491"/>
    </source>
</evidence>
<dbReference type="InterPro" id="IPR001279">
    <property type="entry name" value="Metallo-B-lactamas"/>
</dbReference>
<dbReference type="AlphaFoldDB" id="A0A928TRS7"/>
<organism evidence="8 9">
    <name type="scientific">candidate division WWE3 bacterium</name>
    <dbReference type="NCBI Taxonomy" id="2053526"/>
    <lineage>
        <taxon>Bacteria</taxon>
        <taxon>Katanobacteria</taxon>
    </lineage>
</organism>
<dbReference type="InterPro" id="IPR004613">
    <property type="entry name" value="RNase_J"/>
</dbReference>
<keyword evidence="4 5" id="KW-0694">RNA-binding</keyword>
<dbReference type="InterPro" id="IPR041636">
    <property type="entry name" value="RNase_J_C"/>
</dbReference>
<proteinExistence type="inferred from homology"/>
<dbReference type="InterPro" id="IPR042173">
    <property type="entry name" value="RNase_J_2"/>
</dbReference>
<accession>A0A928TRS7</accession>